<evidence type="ECO:0000259" key="5">
    <source>
        <dbReference type="PROSITE" id="PS50931"/>
    </source>
</evidence>
<protein>
    <submittedName>
        <fullName evidence="6">LysR family transcriptional regulator</fullName>
    </submittedName>
</protein>
<proteinExistence type="inferred from homology"/>
<evidence type="ECO:0000256" key="3">
    <source>
        <dbReference type="ARBA" id="ARBA00023125"/>
    </source>
</evidence>
<dbReference type="SUPFAM" id="SSF53850">
    <property type="entry name" value="Periplasmic binding protein-like II"/>
    <property type="match status" value="1"/>
</dbReference>
<name>A0A6I4LYY7_9SPHN</name>
<keyword evidence="2" id="KW-0805">Transcription regulation</keyword>
<dbReference type="PANTHER" id="PTHR30346">
    <property type="entry name" value="TRANSCRIPTIONAL DUAL REGULATOR HCAR-RELATED"/>
    <property type="match status" value="1"/>
</dbReference>
<dbReference type="InterPro" id="IPR036388">
    <property type="entry name" value="WH-like_DNA-bd_sf"/>
</dbReference>
<evidence type="ECO:0000313" key="6">
    <source>
        <dbReference type="EMBL" id="MVZ98652.1"/>
    </source>
</evidence>
<dbReference type="PRINTS" id="PR00039">
    <property type="entry name" value="HTHLYSR"/>
</dbReference>
<dbReference type="InterPro" id="IPR000847">
    <property type="entry name" value="LysR_HTH_N"/>
</dbReference>
<dbReference type="PANTHER" id="PTHR30346:SF28">
    <property type="entry name" value="HTH-TYPE TRANSCRIPTIONAL REGULATOR CYNR"/>
    <property type="match status" value="1"/>
</dbReference>
<dbReference type="EMBL" id="SDWJ01000002">
    <property type="protein sequence ID" value="MVZ98652.1"/>
    <property type="molecule type" value="Genomic_DNA"/>
</dbReference>
<dbReference type="Gene3D" id="1.10.10.10">
    <property type="entry name" value="Winged helix-like DNA-binding domain superfamily/Winged helix DNA-binding domain"/>
    <property type="match status" value="1"/>
</dbReference>
<evidence type="ECO:0000256" key="4">
    <source>
        <dbReference type="ARBA" id="ARBA00023163"/>
    </source>
</evidence>
<accession>A0A6I4LYY7</accession>
<dbReference type="CDD" id="cd05466">
    <property type="entry name" value="PBP2_LTTR_substrate"/>
    <property type="match status" value="1"/>
</dbReference>
<evidence type="ECO:0000256" key="2">
    <source>
        <dbReference type="ARBA" id="ARBA00023015"/>
    </source>
</evidence>
<dbReference type="Pfam" id="PF03466">
    <property type="entry name" value="LysR_substrate"/>
    <property type="match status" value="1"/>
</dbReference>
<reference evidence="6 7" key="1">
    <citation type="submission" date="2019-01" db="EMBL/GenBank/DDBJ databases">
        <title>Sphingorhabdus lacus sp.nov., isolated from an oligotrophic freshwater lake.</title>
        <authorList>
            <person name="Park M."/>
        </authorList>
    </citation>
    <scope>NUCLEOTIDE SEQUENCE [LARGE SCALE GENOMIC DNA]</scope>
    <source>
        <strain evidence="6 7">IMCC26285</strain>
    </source>
</reference>
<dbReference type="GO" id="GO:0003700">
    <property type="term" value="F:DNA-binding transcription factor activity"/>
    <property type="evidence" value="ECO:0007669"/>
    <property type="project" value="InterPro"/>
</dbReference>
<gene>
    <name evidence="6" type="ORF">EUU23_13230</name>
</gene>
<dbReference type="SUPFAM" id="SSF46785">
    <property type="entry name" value="Winged helix' DNA-binding domain"/>
    <property type="match status" value="1"/>
</dbReference>
<dbReference type="GO" id="GO:0003677">
    <property type="term" value="F:DNA binding"/>
    <property type="evidence" value="ECO:0007669"/>
    <property type="project" value="UniProtKB-KW"/>
</dbReference>
<evidence type="ECO:0000256" key="1">
    <source>
        <dbReference type="ARBA" id="ARBA00009437"/>
    </source>
</evidence>
<dbReference type="Proteomes" id="UP000471147">
    <property type="component" value="Unassembled WGS sequence"/>
</dbReference>
<comment type="caution">
    <text evidence="6">The sequence shown here is derived from an EMBL/GenBank/DDBJ whole genome shotgun (WGS) entry which is preliminary data.</text>
</comment>
<keyword evidence="7" id="KW-1185">Reference proteome</keyword>
<dbReference type="InterPro" id="IPR005119">
    <property type="entry name" value="LysR_subst-bd"/>
</dbReference>
<dbReference type="AlphaFoldDB" id="A0A6I4LYY7"/>
<keyword evidence="3" id="KW-0238">DNA-binding</keyword>
<dbReference type="InterPro" id="IPR036390">
    <property type="entry name" value="WH_DNA-bd_sf"/>
</dbReference>
<dbReference type="PROSITE" id="PS50931">
    <property type="entry name" value="HTH_LYSR"/>
    <property type="match status" value="1"/>
</dbReference>
<organism evidence="6 7">
    <name type="scientific">Sphingorhabdus profundilacus</name>
    <dbReference type="NCBI Taxonomy" id="2509718"/>
    <lineage>
        <taxon>Bacteria</taxon>
        <taxon>Pseudomonadati</taxon>
        <taxon>Pseudomonadota</taxon>
        <taxon>Alphaproteobacteria</taxon>
        <taxon>Sphingomonadales</taxon>
        <taxon>Sphingomonadaceae</taxon>
        <taxon>Sphingorhabdus</taxon>
    </lineage>
</organism>
<dbReference type="GO" id="GO:0032993">
    <property type="term" value="C:protein-DNA complex"/>
    <property type="evidence" value="ECO:0007669"/>
    <property type="project" value="TreeGrafter"/>
</dbReference>
<evidence type="ECO:0000313" key="7">
    <source>
        <dbReference type="Proteomes" id="UP000471147"/>
    </source>
</evidence>
<dbReference type="FunFam" id="1.10.10.10:FF:000001">
    <property type="entry name" value="LysR family transcriptional regulator"/>
    <property type="match status" value="1"/>
</dbReference>
<sequence>MTVWGKCLESSAFWWRSKMEMQQVRYFISVAKLLNFTRAAEECNVTQPALTRAIKLLEYELGGDLIRREGRHTHLTDLGNKMLPMLRQCHEAALAAKSLAKAVSQGDVSTLSIAVARSLDSALVMGPLQEMYPAFPGIQIKLKRGSASEIAAMLKSGEADIALGGSLGETWDRLEAWPMFSESFGLVVGSGHALAMRNDVDLDVELIREEQFLLFSGLDLTEYERERLGTAGINLNSAHEVDSSRDMEALLTAGFGIALAPTHVLRAANVHYLKLSTLDLTRTVAVYTVAGRPRPREAGALLNLLRCTDWSYLHALGEAVH</sequence>
<dbReference type="OrthoDB" id="7500534at2"/>
<feature type="domain" description="HTH lysR-type" evidence="5">
    <location>
        <begin position="19"/>
        <end position="76"/>
    </location>
</feature>
<keyword evidence="4" id="KW-0804">Transcription</keyword>
<dbReference type="Pfam" id="PF00126">
    <property type="entry name" value="HTH_1"/>
    <property type="match status" value="1"/>
</dbReference>
<comment type="similarity">
    <text evidence="1">Belongs to the LysR transcriptional regulatory family.</text>
</comment>
<dbReference type="Gene3D" id="3.40.190.290">
    <property type="match status" value="1"/>
</dbReference>